<dbReference type="Proteomes" id="UP001165576">
    <property type="component" value="Unassembled WGS sequence"/>
</dbReference>
<sequence>MYARYCITNNVINEIKKHPSIGGRYLEEKGKDIKGECFNENKHLAYIEGILPPPGGSLDMEMLNDTWFPIPEKIPHVFISHSHKDEKEVLALVGFLKIHLGIDCFVDSWQWGYYTRLLKIIDNKYCKNKKENTYCYNTRNITTSLMSVSLVTSLQKIMDQIECTLFIGSQNSVIENIGREYVDKSNLHTTSVWIYAEHMAMSTLRIKKPRGETISLHASHESYQRDIVGDSLPRTSFPIDMKNIPNIYFNTLDKIRMQTSSPELALDKLYSAIPEGIPQ</sequence>
<dbReference type="SUPFAM" id="SSF52200">
    <property type="entry name" value="Toll/Interleukin receptor TIR domain"/>
    <property type="match status" value="1"/>
</dbReference>
<protein>
    <submittedName>
        <fullName evidence="1">Toll/interleukin-1 receptor domain-containing protein</fullName>
    </submittedName>
</protein>
<dbReference type="InterPro" id="IPR035897">
    <property type="entry name" value="Toll_tir_struct_dom_sf"/>
</dbReference>
<dbReference type="EMBL" id="JANIDY010000001">
    <property type="protein sequence ID" value="MCX5617443.1"/>
    <property type="molecule type" value="Genomic_DNA"/>
</dbReference>
<keyword evidence="2" id="KW-1185">Reference proteome</keyword>
<keyword evidence="1" id="KW-0675">Receptor</keyword>
<organism evidence="1 2">
    <name type="scientific">Bombella pluederhausensis</name>
    <dbReference type="NCBI Taxonomy" id="2967336"/>
    <lineage>
        <taxon>Bacteria</taxon>
        <taxon>Pseudomonadati</taxon>
        <taxon>Pseudomonadota</taxon>
        <taxon>Alphaproteobacteria</taxon>
        <taxon>Acetobacterales</taxon>
        <taxon>Acetobacteraceae</taxon>
        <taxon>Bombella</taxon>
    </lineage>
</organism>
<evidence type="ECO:0000313" key="2">
    <source>
        <dbReference type="Proteomes" id="UP001165576"/>
    </source>
</evidence>
<accession>A0ABT3WII8</accession>
<reference evidence="1" key="1">
    <citation type="submission" date="2022-07" db="EMBL/GenBank/DDBJ databases">
        <title>Bombella genomes.</title>
        <authorList>
            <person name="Harer L."/>
            <person name="Styblova S."/>
            <person name="Ehrmann M."/>
        </authorList>
    </citation>
    <scope>NUCLEOTIDE SEQUENCE</scope>
    <source>
        <strain evidence="1">TMW 2.2543</strain>
    </source>
</reference>
<evidence type="ECO:0000313" key="1">
    <source>
        <dbReference type="EMBL" id="MCX5617443.1"/>
    </source>
</evidence>
<comment type="caution">
    <text evidence="1">The sequence shown here is derived from an EMBL/GenBank/DDBJ whole genome shotgun (WGS) entry which is preliminary data.</text>
</comment>
<gene>
    <name evidence="1" type="ORF">NQF86_01970</name>
</gene>
<dbReference type="RefSeq" id="WP_266115927.1">
    <property type="nucleotide sequence ID" value="NZ_JANIDY010000001.1"/>
</dbReference>
<proteinExistence type="predicted"/>
<name>A0ABT3WII8_9PROT</name>